<organism evidence="1 2">
    <name type="scientific">Neophaeococcomyces mojaviensis</name>
    <dbReference type="NCBI Taxonomy" id="3383035"/>
    <lineage>
        <taxon>Eukaryota</taxon>
        <taxon>Fungi</taxon>
        <taxon>Dikarya</taxon>
        <taxon>Ascomycota</taxon>
        <taxon>Pezizomycotina</taxon>
        <taxon>Eurotiomycetes</taxon>
        <taxon>Chaetothyriomycetidae</taxon>
        <taxon>Chaetothyriales</taxon>
        <taxon>Chaetothyriales incertae sedis</taxon>
        <taxon>Neophaeococcomyces</taxon>
    </lineage>
</organism>
<proteinExistence type="predicted"/>
<name>A0ACC3A6J9_9EURO</name>
<evidence type="ECO:0000313" key="1">
    <source>
        <dbReference type="EMBL" id="KAJ9655938.1"/>
    </source>
</evidence>
<dbReference type="Proteomes" id="UP001172386">
    <property type="component" value="Unassembled WGS sequence"/>
</dbReference>
<sequence length="1815" mass="205086">MFSPSPLTASNERFRDRRLSLSIPDEVLVQHEEQNKQLGQSLQQSWVRAVARFKKETGEDLGDYRSTKDGVLGVLQQQYGSDSKDAKKRDELYGTVEKILNGVELVGATAAQIASQVFGPAQMCFNALDILLSIPRAVKKFADDLQSLFKEIASYLNNFKIYDRIDRRGMLDVALLTSNNEILVTLVDLCMLAWKVIKSPIRTVLGNVFLKNDAIGGALNNFRDLVERQNQLTSTMTLEAVLQSEVLSRQIKQRTARIEDTTKDTNTIVRGLAAESAENKNLKVDRDRILKIYKALDLSEAMVNGPLDELKAVRTLLLEETIALLKDRDLYKAWHENEASRSLLYIGGETSSGKTNVLSALAEDIEERKRKWYAQQIQNVKNKQPRDDRSIYLAYFSFGNAGKGKDRGKFDTPVHTALKVMAAQIARQSTRYATTLYEALDSLQKGQKTLLELWNALKLSDFGAPTNSILYMFFDGLDQVKSSLQDLGTILKMSTPRKMQRHSAGKLKLRVIFTGKPDASKKLSNDKLFIINISDINTTLIRKYVHNQLQNMNIFQDDDQDSTDRREQVLEIIPDTSNGSFAIAAQKLKLLEEAVEEDADSDALMEKLKSATFNTLADEGRKILDRLGADLSDQHREQLKELLIWSIYANRRLDLKELESALYLQRDKKSLEPLKRKIEVRFEEALEIVDSVIYPKDPVEEVVRSSSDRPAIDSIGANPPKISVNVSVENVDEPSVKQFFWDLNKEIADGRFRFSSQVQKVGGAEKLTFSEGVAQFTIISRLLRGLNDDRVRRQATALIKYAAAHLPSHISSFAFFSMQDAPLEELKTIGKGLVNFLCDTESIASAWDLQTFDPEAWSNETNVQAMKDILANPELQDELEPIERRWANKNTGKTLGKAPFLSTMASTVAHKWLTDRSRRDDARECFAFIDEYLELLARPDYDSSECDSISPIRTDTFLPALDKENSDLRAHVDHEAENDSSTHSTVLSDIQFNENSPDTPFQRLPEETLIAISPTVERVTSKKRIRTDSSMNSRSSTSTGSQEDDATTAIANANDDHAKSPDSECEEPQVHRNFIGQSSALDDKNNDTLLGNFSDSSFDIQLVDGSILAAMCMDSAGSSVYSTLDLNYCLTNEWGRLRWRRGGNAFASARGARLTADGKTLKVVLIDGYGGYRSQRIRLDEQISNEDGRLIFLDNGCDDDDGTNLDHEAVEPETLLSYVERVKRAEEWAVSTLKINLDSFALLRLGYTLLLSDVDAAMDYFDRVESDPTNAFKAIGLARAFMIKNDYSSALDSLMVAADIMRAEENQKAQPASDAQKIDYSPRMEVNDLFSCLTNAAECRLMLKEEALAIDLVEEALRYRPGACNCRWWLIVLLCEADLHTRAEVLLMEWKNDFEKFESQSLSAFMLRKVDSFVIGKEFVPIIYACRGTTLLNCIQDVIEEAIEKADSLQNDMDSLNLLYARGLLLACDGRPDSLESARQSWTEAFNIGRDLEFIRNAPMVNLSKLMGMYYFDQARTEIEHPPEPAVRSATQTIEKLKDEIIQLLVPSHANFREADRPTAYITAFGWMTNQFKYSKEFLKQDMTDAIDILSDEDIYNDDTGVLLLVNALFRFGDFEGALSAFSLLDRIETRPRVKSRPKVEFNNGKGSVKSVPLENDDHQPDSGISYSTAFPNSTEADVNKSMMIFCEGCENQFLTGKEDTDMWWCKYCPGVAFCTSCKGKLLQNQLKKYVCNREHEFMLMKHPEYTEDEIKGDNVRIGWRWQNVKVNGRGGYEGKKVVKLERVGGQIIELKEWLEILRKEWDIKKTKTEGMLQQ</sequence>
<protein>
    <submittedName>
        <fullName evidence="1">Uncharacterized protein</fullName>
    </submittedName>
</protein>
<dbReference type="EMBL" id="JAPDRQ010000086">
    <property type="protein sequence ID" value="KAJ9655938.1"/>
    <property type="molecule type" value="Genomic_DNA"/>
</dbReference>
<evidence type="ECO:0000313" key="2">
    <source>
        <dbReference type="Proteomes" id="UP001172386"/>
    </source>
</evidence>
<comment type="caution">
    <text evidence="1">The sequence shown here is derived from an EMBL/GenBank/DDBJ whole genome shotgun (WGS) entry which is preliminary data.</text>
</comment>
<keyword evidence="2" id="KW-1185">Reference proteome</keyword>
<gene>
    <name evidence="1" type="ORF">H2198_005286</name>
</gene>
<reference evidence="1" key="1">
    <citation type="submission" date="2022-10" db="EMBL/GenBank/DDBJ databases">
        <title>Culturing micro-colonial fungi from biological soil crusts in the Mojave desert and describing Neophaeococcomyces mojavensis, and introducing the new genera and species Taxawa tesnikishii.</title>
        <authorList>
            <person name="Kurbessoian T."/>
            <person name="Stajich J.E."/>
        </authorList>
    </citation>
    <scope>NUCLEOTIDE SEQUENCE</scope>
    <source>
        <strain evidence="1">JES_112</strain>
    </source>
</reference>
<accession>A0ACC3A6J9</accession>